<evidence type="ECO:0000259" key="1">
    <source>
        <dbReference type="Pfam" id="PF18628"/>
    </source>
</evidence>
<accession>A0A420WPY9</accession>
<evidence type="ECO:0000259" key="2">
    <source>
        <dbReference type="Pfam" id="PF25513"/>
    </source>
</evidence>
<sequence length="279" mass="30434">MANIQPDLRPLPSFNAVGAGQTATVSLPTDGIYFSVNLLYAESGTPANLATFTAAIPEIRININGVTQRRMSAAEIITLNALRGETFEAGILPIFFSLPWRPNAVEEDALAWGTADVSTFQIEVDIAAGRTAPTLRGEAYKLMARANMGPIVKVNKYTIPVSAIGTVNTNTLPRTDAYMALHAKSTDIDHIRIKLDGREKLDADFDSIHNGLKSYGWNPQSGYSHVLWDRRNRNADVLSMSVDVQGGGTRQISDFQIDWQMSAATSFVLLTETVGFRNS</sequence>
<dbReference type="Pfam" id="PF18628">
    <property type="entry name" value="P2_N"/>
    <property type="match status" value="1"/>
</dbReference>
<protein>
    <submittedName>
        <fullName evidence="3">Uncharacterized protein</fullName>
    </submittedName>
</protein>
<proteinExistence type="predicted"/>
<dbReference type="OrthoDB" id="7363503at2"/>
<dbReference type="Gene3D" id="2.60.120.730">
    <property type="match status" value="2"/>
</dbReference>
<evidence type="ECO:0000313" key="3">
    <source>
        <dbReference type="EMBL" id="RKQ73104.1"/>
    </source>
</evidence>
<comment type="caution">
    <text evidence="3">The sequence shown here is derived from an EMBL/GenBank/DDBJ whole genome shotgun (WGS) entry which is preliminary data.</text>
</comment>
<feature type="domain" description="Viral coat protein P2 C-terminal" evidence="2">
    <location>
        <begin position="152"/>
        <end position="274"/>
    </location>
</feature>
<dbReference type="InterPro" id="IPR053751">
    <property type="entry name" value="Viral_Major_Capsid_sf"/>
</dbReference>
<feature type="domain" description="Viral coat protein P2 N-terminal" evidence="1">
    <location>
        <begin position="11"/>
        <end position="140"/>
    </location>
</feature>
<dbReference type="InterPro" id="IPR057915">
    <property type="entry name" value="P2_C"/>
</dbReference>
<dbReference type="Pfam" id="PF25513">
    <property type="entry name" value="P2_C"/>
    <property type="match status" value="1"/>
</dbReference>
<dbReference type="Proteomes" id="UP000277424">
    <property type="component" value="Unassembled WGS sequence"/>
</dbReference>
<dbReference type="AlphaFoldDB" id="A0A420WPY9"/>
<reference evidence="3 4" key="1">
    <citation type="submission" date="2018-10" db="EMBL/GenBank/DDBJ databases">
        <title>Comparative analysis of microorganisms from saline springs in Andes Mountain Range, Colombia.</title>
        <authorList>
            <person name="Rubin E."/>
        </authorList>
    </citation>
    <scope>NUCLEOTIDE SEQUENCE [LARGE SCALE GENOMIC DNA]</scope>
    <source>
        <strain evidence="3 4">USBA 36</strain>
    </source>
</reference>
<dbReference type="RefSeq" id="WP_121217847.1">
    <property type="nucleotide sequence ID" value="NZ_RBIG01000001.1"/>
</dbReference>
<dbReference type="InterPro" id="IPR041377">
    <property type="entry name" value="P2_N"/>
</dbReference>
<organism evidence="3 4">
    <name type="scientific">Oceanibaculum indicum</name>
    <dbReference type="NCBI Taxonomy" id="526216"/>
    <lineage>
        <taxon>Bacteria</taxon>
        <taxon>Pseudomonadati</taxon>
        <taxon>Pseudomonadota</taxon>
        <taxon>Alphaproteobacteria</taxon>
        <taxon>Rhodospirillales</taxon>
        <taxon>Oceanibaculaceae</taxon>
        <taxon>Oceanibaculum</taxon>
    </lineage>
</organism>
<evidence type="ECO:0000313" key="4">
    <source>
        <dbReference type="Proteomes" id="UP000277424"/>
    </source>
</evidence>
<gene>
    <name evidence="3" type="ORF">BCL74_0877</name>
</gene>
<name>A0A420WPY9_9PROT</name>
<dbReference type="EMBL" id="RBIG01000001">
    <property type="protein sequence ID" value="RKQ73104.1"/>
    <property type="molecule type" value="Genomic_DNA"/>
</dbReference>